<proteinExistence type="predicted"/>
<organism evidence="2 3">
    <name type="scientific">candidate division WWE3 bacterium GW2011_GWB1_41_6</name>
    <dbReference type="NCBI Taxonomy" id="1619112"/>
    <lineage>
        <taxon>Bacteria</taxon>
        <taxon>Katanobacteria</taxon>
    </lineage>
</organism>
<comment type="caution">
    <text evidence="2">The sequence shown here is derived from an EMBL/GenBank/DDBJ whole genome shotgun (WGS) entry which is preliminary data.</text>
</comment>
<feature type="coiled-coil region" evidence="1">
    <location>
        <begin position="13"/>
        <end position="95"/>
    </location>
</feature>
<keyword evidence="1" id="KW-0175">Coiled coil</keyword>
<dbReference type="Proteomes" id="UP000034163">
    <property type="component" value="Unassembled WGS sequence"/>
</dbReference>
<evidence type="ECO:0000313" key="2">
    <source>
        <dbReference type="EMBL" id="KKS17545.1"/>
    </source>
</evidence>
<reference evidence="2 3" key="1">
    <citation type="journal article" date="2015" name="Nature">
        <title>rRNA introns, odd ribosomes, and small enigmatic genomes across a large radiation of phyla.</title>
        <authorList>
            <person name="Brown C.T."/>
            <person name="Hug L.A."/>
            <person name="Thomas B.C."/>
            <person name="Sharon I."/>
            <person name="Castelle C.J."/>
            <person name="Singh A."/>
            <person name="Wilkins M.J."/>
            <person name="Williams K.H."/>
            <person name="Banfield J.F."/>
        </authorList>
    </citation>
    <scope>NUCLEOTIDE SEQUENCE [LARGE SCALE GENOMIC DNA]</scope>
</reference>
<protein>
    <submittedName>
        <fullName evidence="2">Uncharacterized protein</fullName>
    </submittedName>
</protein>
<name>A0A0G0WXR5_UNCKA</name>
<evidence type="ECO:0000256" key="1">
    <source>
        <dbReference type="SAM" id="Coils"/>
    </source>
</evidence>
<dbReference type="AlphaFoldDB" id="A0A0G0WXR5"/>
<accession>A0A0G0WXR5</accession>
<evidence type="ECO:0000313" key="3">
    <source>
        <dbReference type="Proteomes" id="UP000034163"/>
    </source>
</evidence>
<gene>
    <name evidence="2" type="ORF">UU72_C0001G0029</name>
</gene>
<sequence length="119" mass="14177">MNTDMINKRMKIIEDIQAELNKLKTHYEEALENDAGFQKVQEEVEKVKEEYKEKQEKILTNNAYKAINDQLKEKRLELKEQKEALSQELVDYYREHGTPEIEDNDGNVKRMKFSVRLVS</sequence>
<dbReference type="EMBL" id="LCBS01000001">
    <property type="protein sequence ID" value="KKS17545.1"/>
    <property type="molecule type" value="Genomic_DNA"/>
</dbReference>